<protein>
    <submittedName>
        <fullName evidence="12">High-affinity glucose transporter</fullName>
    </submittedName>
</protein>
<dbReference type="FunFam" id="1.20.1250.20:FF:000115">
    <property type="entry name" value="High-affinity glucose transporter"/>
    <property type="match status" value="1"/>
</dbReference>
<evidence type="ECO:0000313" key="12">
    <source>
        <dbReference type="EMBL" id="CCH41443.1"/>
    </source>
</evidence>
<evidence type="ECO:0000256" key="4">
    <source>
        <dbReference type="ARBA" id="ARBA00022597"/>
    </source>
</evidence>
<keyword evidence="3" id="KW-0813">Transport</keyword>
<sequence>MNKLREVFIAPNELNVIPGAKPQSTLMSILVGLFAAVGGFIYGYDTGIINSIAEMEYVRQQFASNGQYFTAKETSLITAILSLGTFFGALLAPFTSDSIGRRYTIIFSCFLVFIVGNICQIAATGIPLLCIGRFITGLSVGLISAVVPLYQAEASPKYVRGAIISTYQWAITWGLLISSAVSQGTQDKHDSSSYRVPIGIQFFWSLVLGTGMIFLPESPRFWILKDDLNKAAYSLSILRRVPPDDPGLIEELVEIKASYDYENSFGSSSFIDCFRDGEGRPKQLKRMITSVTLQAIQQCSGINFIFYYGVNFFSKTGVSQSYLISFVTYAVNVLCTVPGILLVELIGRRRLLIGGGTIMAVSNFIIAIVGITTNSIVANRIMISFVCIFIASFAASWGPTVWVCSGELFSLGVRGQSVALAAATNWLVNFVFAYITPYLVDTGQHTAALGTRIFFLWGGLNFVGVVFVYFMVYETKGLSLEEVNELYRNCSSARSSRKYKDKVHVPRNDDTMNATNSDHQDDDNNNTELQNMTNIPDEKKVESSSNTSDTADSPGPHSSGDPTSNQQHQDHQQFQQLPLPSQHFHQARPQQNHPGYQIDFGYGLGLNGQQRGPPSLASGSDSDTDSDFNDHEDEDRTQYSSLSEYVSRLSSLSQRRSSNQTGVTSNTVHSRNIMENSSNNDAIEDQQQQHHHQQSQQNDGLTNSNEQTSNIHNPEPEVSDQSSTNSSIFDQ</sequence>
<feature type="transmembrane region" description="Helical" evidence="10">
    <location>
        <begin position="194"/>
        <end position="215"/>
    </location>
</feature>
<dbReference type="GO" id="GO:0005351">
    <property type="term" value="F:carbohydrate:proton symporter activity"/>
    <property type="evidence" value="ECO:0007669"/>
    <property type="project" value="TreeGrafter"/>
</dbReference>
<comment type="subcellular location">
    <subcellularLocation>
        <location evidence="1">Membrane</location>
        <topology evidence="1">Multi-pass membrane protein</topology>
    </subcellularLocation>
</comment>
<dbReference type="PANTHER" id="PTHR48022">
    <property type="entry name" value="PLASTIDIC GLUCOSE TRANSPORTER 4"/>
    <property type="match status" value="1"/>
</dbReference>
<evidence type="ECO:0000256" key="1">
    <source>
        <dbReference type="ARBA" id="ARBA00004141"/>
    </source>
</evidence>
<feature type="transmembrane region" description="Helical" evidence="10">
    <location>
        <begin position="162"/>
        <end position="182"/>
    </location>
</feature>
<evidence type="ECO:0000313" key="13">
    <source>
        <dbReference type="Proteomes" id="UP000009328"/>
    </source>
</evidence>
<dbReference type="Pfam" id="PF00083">
    <property type="entry name" value="Sugar_tr"/>
    <property type="match status" value="1"/>
</dbReference>
<feature type="compositionally biased region" description="Acidic residues" evidence="9">
    <location>
        <begin position="622"/>
        <end position="635"/>
    </location>
</feature>
<gene>
    <name evidence="12" type="ORF">BN7_984</name>
</gene>
<feature type="transmembrane region" description="Helical" evidence="10">
    <location>
        <begin position="74"/>
        <end position="92"/>
    </location>
</feature>
<feature type="compositionally biased region" description="Polar residues" evidence="9">
    <location>
        <begin position="719"/>
        <end position="731"/>
    </location>
</feature>
<feature type="compositionally biased region" description="Polar residues" evidence="9">
    <location>
        <begin position="698"/>
        <end position="712"/>
    </location>
</feature>
<keyword evidence="6 10" id="KW-1133">Transmembrane helix</keyword>
<evidence type="ECO:0000256" key="10">
    <source>
        <dbReference type="SAM" id="Phobius"/>
    </source>
</evidence>
<evidence type="ECO:0000259" key="11">
    <source>
        <dbReference type="PROSITE" id="PS50850"/>
    </source>
</evidence>
<dbReference type="AlphaFoldDB" id="K0KJZ2"/>
<dbReference type="Gene3D" id="1.20.1250.20">
    <property type="entry name" value="MFS general substrate transporter like domains"/>
    <property type="match status" value="1"/>
</dbReference>
<dbReference type="InterPro" id="IPR003663">
    <property type="entry name" value="Sugar/inositol_transpt"/>
</dbReference>
<accession>K0KJZ2</accession>
<organism evidence="12 13">
    <name type="scientific">Wickerhamomyces ciferrii (strain ATCC 14091 / BCRC 22168 / CBS 111 / JCM 3599 / NBRC 0793 / NRRL Y-1031 F-60-10)</name>
    <name type="common">Yeast</name>
    <name type="synonym">Pichia ciferrii</name>
    <dbReference type="NCBI Taxonomy" id="1206466"/>
    <lineage>
        <taxon>Eukaryota</taxon>
        <taxon>Fungi</taxon>
        <taxon>Dikarya</taxon>
        <taxon>Ascomycota</taxon>
        <taxon>Saccharomycotina</taxon>
        <taxon>Saccharomycetes</taxon>
        <taxon>Phaffomycetales</taxon>
        <taxon>Wickerhamomycetaceae</taxon>
        <taxon>Wickerhamomyces</taxon>
    </lineage>
</organism>
<feature type="transmembrane region" description="Helical" evidence="10">
    <location>
        <begin position="418"/>
        <end position="440"/>
    </location>
</feature>
<keyword evidence="8" id="KW-0325">Glycoprotein</keyword>
<dbReference type="PROSITE" id="PS00216">
    <property type="entry name" value="SUGAR_TRANSPORT_1"/>
    <property type="match status" value="1"/>
</dbReference>
<feature type="transmembrane region" description="Helical" evidence="10">
    <location>
        <begin position="322"/>
        <end position="343"/>
    </location>
</feature>
<dbReference type="PANTHER" id="PTHR48022:SF16">
    <property type="entry name" value="HIGH GLUCOSE SENSOR RGT2-RELATED"/>
    <property type="match status" value="1"/>
</dbReference>
<feature type="transmembrane region" description="Helical" evidence="10">
    <location>
        <begin position="377"/>
        <end position="397"/>
    </location>
</feature>
<evidence type="ECO:0000256" key="3">
    <source>
        <dbReference type="ARBA" id="ARBA00022448"/>
    </source>
</evidence>
<dbReference type="PROSITE" id="PS00217">
    <property type="entry name" value="SUGAR_TRANSPORT_2"/>
    <property type="match status" value="1"/>
</dbReference>
<feature type="transmembrane region" description="Helical" evidence="10">
    <location>
        <begin position="26"/>
        <end position="44"/>
    </location>
</feature>
<keyword evidence="13" id="KW-1185">Reference proteome</keyword>
<feature type="transmembrane region" description="Helical" evidence="10">
    <location>
        <begin position="350"/>
        <end position="371"/>
    </location>
</feature>
<dbReference type="eggNOG" id="KOG0254">
    <property type="taxonomic scope" value="Eukaryota"/>
</dbReference>
<proteinExistence type="inferred from homology"/>
<evidence type="ECO:0000256" key="5">
    <source>
        <dbReference type="ARBA" id="ARBA00022692"/>
    </source>
</evidence>
<evidence type="ECO:0000256" key="6">
    <source>
        <dbReference type="ARBA" id="ARBA00022989"/>
    </source>
</evidence>
<feature type="compositionally biased region" description="Polar residues" evidence="9">
    <location>
        <begin position="607"/>
        <end position="621"/>
    </location>
</feature>
<keyword evidence="4 12" id="KW-0762">Sugar transport</keyword>
<dbReference type="InterPro" id="IPR020846">
    <property type="entry name" value="MFS_dom"/>
</dbReference>
<feature type="compositionally biased region" description="Low complexity" evidence="9">
    <location>
        <begin position="640"/>
        <end position="658"/>
    </location>
</feature>
<feature type="transmembrane region" description="Helical" evidence="10">
    <location>
        <begin position="131"/>
        <end position="150"/>
    </location>
</feature>
<dbReference type="CDD" id="cd17356">
    <property type="entry name" value="MFS_HXT"/>
    <property type="match status" value="1"/>
</dbReference>
<dbReference type="STRING" id="1206466.K0KJZ2"/>
<dbReference type="EMBL" id="CAIF01000020">
    <property type="protein sequence ID" value="CCH41443.1"/>
    <property type="molecule type" value="Genomic_DNA"/>
</dbReference>
<evidence type="ECO:0000256" key="8">
    <source>
        <dbReference type="ARBA" id="ARBA00023180"/>
    </source>
</evidence>
<dbReference type="FunCoup" id="K0KJZ2">
    <property type="interactions" value="269"/>
</dbReference>
<dbReference type="Proteomes" id="UP000009328">
    <property type="component" value="Unassembled WGS sequence"/>
</dbReference>
<dbReference type="GO" id="GO:0005536">
    <property type="term" value="F:D-glucose binding"/>
    <property type="evidence" value="ECO:0007669"/>
    <property type="project" value="UniProtKB-ARBA"/>
</dbReference>
<feature type="transmembrane region" description="Helical" evidence="10">
    <location>
        <begin position="104"/>
        <end position="125"/>
    </location>
</feature>
<dbReference type="InParanoid" id="K0KJZ2"/>
<reference evidence="12 13" key="1">
    <citation type="journal article" date="2012" name="Eukaryot. Cell">
        <title>Draft genome sequence of Wickerhamomyces ciferrii NRRL Y-1031 F-60-10.</title>
        <authorList>
            <person name="Schneider J."/>
            <person name="Andrea H."/>
            <person name="Blom J."/>
            <person name="Jaenicke S."/>
            <person name="Ruckert C."/>
            <person name="Schorsch C."/>
            <person name="Szczepanowski R."/>
            <person name="Farwick M."/>
            <person name="Goesmann A."/>
            <person name="Puhler A."/>
            <person name="Schaffer S."/>
            <person name="Tauch A."/>
            <person name="Kohler T."/>
            <person name="Brinkrolf K."/>
        </authorList>
    </citation>
    <scope>NUCLEOTIDE SEQUENCE [LARGE SCALE GENOMIC DNA]</scope>
    <source>
        <strain evidence="13">ATCC 14091 / BCRC 22168 / CBS 111 / JCM 3599 / NBRC 0793 / NRRL Y-1031 F-60-10</strain>
    </source>
</reference>
<dbReference type="InterPro" id="IPR036259">
    <property type="entry name" value="MFS_trans_sf"/>
</dbReference>
<comment type="caution">
    <text evidence="12">The sequence shown here is derived from an EMBL/GenBank/DDBJ whole genome shotgun (WGS) entry which is preliminary data.</text>
</comment>
<dbReference type="SUPFAM" id="SSF103473">
    <property type="entry name" value="MFS general substrate transporter"/>
    <property type="match status" value="1"/>
</dbReference>
<keyword evidence="7 10" id="KW-0472">Membrane</keyword>
<dbReference type="InterPro" id="IPR005829">
    <property type="entry name" value="Sugar_transporter_CS"/>
</dbReference>
<dbReference type="GO" id="GO:0005886">
    <property type="term" value="C:plasma membrane"/>
    <property type="evidence" value="ECO:0007669"/>
    <property type="project" value="UniProtKB-ARBA"/>
</dbReference>
<dbReference type="InterPro" id="IPR050360">
    <property type="entry name" value="MFS_Sugar_Transporters"/>
</dbReference>
<dbReference type="NCBIfam" id="TIGR00879">
    <property type="entry name" value="SP"/>
    <property type="match status" value="1"/>
</dbReference>
<evidence type="ECO:0000256" key="2">
    <source>
        <dbReference type="ARBA" id="ARBA00010992"/>
    </source>
</evidence>
<dbReference type="HOGENOM" id="CLU_001265_42_0_1"/>
<comment type="similarity">
    <text evidence="2">Belongs to the major facilitator superfamily. Sugar transporter (TC 2.A.1.1) family.</text>
</comment>
<evidence type="ECO:0000256" key="7">
    <source>
        <dbReference type="ARBA" id="ARBA00023136"/>
    </source>
</evidence>
<name>K0KJZ2_WICCF</name>
<dbReference type="InterPro" id="IPR005828">
    <property type="entry name" value="MFS_sugar_transport-like"/>
</dbReference>
<feature type="transmembrane region" description="Helical" evidence="10">
    <location>
        <begin position="452"/>
        <end position="472"/>
    </location>
</feature>
<dbReference type="PROSITE" id="PS50850">
    <property type="entry name" value="MFS"/>
    <property type="match status" value="1"/>
</dbReference>
<keyword evidence="5 10" id="KW-0812">Transmembrane</keyword>
<evidence type="ECO:0000256" key="9">
    <source>
        <dbReference type="SAM" id="MobiDB-lite"/>
    </source>
</evidence>
<dbReference type="GO" id="GO:0010255">
    <property type="term" value="P:glucose mediated signaling pathway"/>
    <property type="evidence" value="ECO:0007669"/>
    <property type="project" value="UniProtKB-ARBA"/>
</dbReference>
<feature type="region of interest" description="Disordered" evidence="9">
    <location>
        <begin position="498"/>
        <end position="731"/>
    </location>
</feature>
<feature type="compositionally biased region" description="Polar residues" evidence="9">
    <location>
        <begin position="659"/>
        <end position="681"/>
    </location>
</feature>
<dbReference type="PRINTS" id="PR00171">
    <property type="entry name" value="SUGRTRNSPORT"/>
</dbReference>
<feature type="domain" description="Major facilitator superfamily (MFS) profile" evidence="11">
    <location>
        <begin position="31"/>
        <end position="476"/>
    </location>
</feature>